<sequence length="73" mass="8289">MDPGGPMIMGMKRFFSQFVIAKPGHRETFYEVNRDGALVLNRDELLKSGRMNRQLEAARVLKKVVARKAPADQ</sequence>
<reference evidence="1 2" key="1">
    <citation type="submission" date="2018-08" db="EMBL/GenBank/DDBJ databases">
        <title>Genome sequencing of X. nasturtii WHRI 8984.</title>
        <authorList>
            <person name="Studholme D.J."/>
            <person name="Mchugh J."/>
            <person name="Vicente J."/>
        </authorList>
    </citation>
    <scope>NUCLEOTIDE SEQUENCE [LARGE SCALE GENOMIC DNA]</scope>
    <source>
        <strain evidence="1 2">WHRI 8984</strain>
    </source>
</reference>
<dbReference type="EMBL" id="QUZM01000077">
    <property type="protein sequence ID" value="RFF36789.1"/>
    <property type="molecule type" value="Genomic_DNA"/>
</dbReference>
<proteinExistence type="predicted"/>
<gene>
    <name evidence="1" type="ORF">DZD52_20295</name>
</gene>
<accession>A0A3E1KE26</accession>
<dbReference type="Proteomes" id="UP000259570">
    <property type="component" value="Unassembled WGS sequence"/>
</dbReference>
<comment type="caution">
    <text evidence="1">The sequence shown here is derived from an EMBL/GenBank/DDBJ whole genome shotgun (WGS) entry which is preliminary data.</text>
</comment>
<protein>
    <submittedName>
        <fullName evidence="1">Uncharacterized protein</fullName>
    </submittedName>
</protein>
<dbReference type="AlphaFoldDB" id="A0A3E1KE26"/>
<name>A0A3E1KE26_9XANT</name>
<evidence type="ECO:0000313" key="1">
    <source>
        <dbReference type="EMBL" id="RFF36789.1"/>
    </source>
</evidence>
<dbReference type="OrthoDB" id="6059089at2"/>
<organism evidence="1 2">
    <name type="scientific">Xanthomonas nasturtii</name>
    <dbReference type="NCBI Taxonomy" id="1843581"/>
    <lineage>
        <taxon>Bacteria</taxon>
        <taxon>Pseudomonadati</taxon>
        <taxon>Pseudomonadota</taxon>
        <taxon>Gammaproteobacteria</taxon>
        <taxon>Lysobacterales</taxon>
        <taxon>Lysobacteraceae</taxon>
        <taxon>Xanthomonas</taxon>
    </lineage>
</organism>
<evidence type="ECO:0000313" key="2">
    <source>
        <dbReference type="Proteomes" id="UP000259570"/>
    </source>
</evidence>